<evidence type="ECO:0000256" key="1">
    <source>
        <dbReference type="ARBA" id="ARBA00006484"/>
    </source>
</evidence>
<dbReference type="Proteomes" id="UP001230188">
    <property type="component" value="Unassembled WGS sequence"/>
</dbReference>
<dbReference type="InterPro" id="IPR036291">
    <property type="entry name" value="NAD(P)-bd_dom_sf"/>
</dbReference>
<proteinExistence type="inferred from homology"/>
<dbReference type="InterPro" id="IPR002347">
    <property type="entry name" value="SDR_fam"/>
</dbReference>
<keyword evidence="7" id="KW-1185">Reference proteome</keyword>
<dbReference type="PANTHER" id="PTHR43963">
    <property type="entry name" value="CARBONYL REDUCTASE 1-RELATED"/>
    <property type="match status" value="1"/>
</dbReference>
<dbReference type="Gene3D" id="3.40.50.720">
    <property type="entry name" value="NAD(P)-binding Rossmann-like Domain"/>
    <property type="match status" value="1"/>
</dbReference>
<dbReference type="EMBL" id="JAQMWT010000495">
    <property type="protein sequence ID" value="KAJ8600582.1"/>
    <property type="molecule type" value="Genomic_DNA"/>
</dbReference>
<evidence type="ECO:0000313" key="7">
    <source>
        <dbReference type="Proteomes" id="UP001230188"/>
    </source>
</evidence>
<accession>A0AAD7XGI9</accession>
<keyword evidence="2" id="KW-0521">NADP</keyword>
<reference evidence="6" key="1">
    <citation type="submission" date="2023-01" db="EMBL/GenBank/DDBJ databases">
        <title>Metagenome sequencing of chrysophaentin producing Chrysophaeum taylorii.</title>
        <authorList>
            <person name="Davison J."/>
            <person name="Bewley C."/>
        </authorList>
    </citation>
    <scope>NUCLEOTIDE SEQUENCE</scope>
    <source>
        <strain evidence="6">NIES-1699</strain>
    </source>
</reference>
<dbReference type="GO" id="GO:0016491">
    <property type="term" value="F:oxidoreductase activity"/>
    <property type="evidence" value="ECO:0007669"/>
    <property type="project" value="UniProtKB-KW"/>
</dbReference>
<protein>
    <submittedName>
        <fullName evidence="6">Uncharacterized protein</fullName>
    </submittedName>
</protein>
<dbReference type="PRINTS" id="PR00080">
    <property type="entry name" value="SDRFAMILY"/>
</dbReference>
<name>A0AAD7XGI9_9STRA</name>
<dbReference type="AlphaFoldDB" id="A0AAD7XGI9"/>
<keyword evidence="3" id="KW-0560">Oxidoreductase</keyword>
<dbReference type="Pfam" id="PF00106">
    <property type="entry name" value="adh_short"/>
    <property type="match status" value="1"/>
</dbReference>
<feature type="region of interest" description="Disordered" evidence="5">
    <location>
        <begin position="186"/>
        <end position="214"/>
    </location>
</feature>
<comment type="caution">
    <text evidence="6">The sequence shown here is derived from an EMBL/GenBank/DDBJ whole genome shotgun (WGS) entry which is preliminary data.</text>
</comment>
<gene>
    <name evidence="6" type="ORF">CTAYLR_008169</name>
</gene>
<evidence type="ECO:0000256" key="2">
    <source>
        <dbReference type="ARBA" id="ARBA00022857"/>
    </source>
</evidence>
<evidence type="ECO:0000256" key="3">
    <source>
        <dbReference type="ARBA" id="ARBA00023002"/>
    </source>
</evidence>
<evidence type="ECO:0000256" key="5">
    <source>
        <dbReference type="SAM" id="MobiDB-lite"/>
    </source>
</evidence>
<organism evidence="6 7">
    <name type="scientific">Chrysophaeum taylorii</name>
    <dbReference type="NCBI Taxonomy" id="2483200"/>
    <lineage>
        <taxon>Eukaryota</taxon>
        <taxon>Sar</taxon>
        <taxon>Stramenopiles</taxon>
        <taxon>Ochrophyta</taxon>
        <taxon>Pelagophyceae</taxon>
        <taxon>Pelagomonadales</taxon>
        <taxon>Pelagomonadaceae</taxon>
        <taxon>Chrysophaeum</taxon>
    </lineage>
</organism>
<comment type="similarity">
    <text evidence="1 4">Belongs to the short-chain dehydrogenases/reductases (SDR) family.</text>
</comment>
<evidence type="ECO:0000256" key="4">
    <source>
        <dbReference type="RuleBase" id="RU000363"/>
    </source>
</evidence>
<dbReference type="PANTHER" id="PTHR43963:SF6">
    <property type="entry name" value="CHAIN DEHYDROGENASE FAMILY PROTEIN, PUTATIVE (AFU_ORTHOLOGUE AFUA_3G15350)-RELATED"/>
    <property type="match status" value="1"/>
</dbReference>
<evidence type="ECO:0000313" key="6">
    <source>
        <dbReference type="EMBL" id="KAJ8600582.1"/>
    </source>
</evidence>
<dbReference type="SUPFAM" id="SSF51735">
    <property type="entry name" value="NAD(P)-binding Rossmann-fold domains"/>
    <property type="match status" value="1"/>
</dbReference>
<sequence>MNVADDVSVQRAAVVLGQRGPLYGLVNNAGIGFGRGFRDTLQTNFYGPIRVCRALLPLLKQSNPKGRIVNIASACASSFVSRCDVREHRDVLAHPAASNLDALLDVAKSYETMTDHEDAAYALSKACVNAFTVFLARDNPDLVVNSCTPGYILTDLTRGMGASKSPNEGTTAPVYLLMDPEPATLPTGRYYGSDAKRSPLDQYREPGSPPYDGP</sequence>
<feature type="compositionally biased region" description="Basic and acidic residues" evidence="5">
    <location>
        <begin position="194"/>
        <end position="204"/>
    </location>
</feature>
<dbReference type="PRINTS" id="PR00081">
    <property type="entry name" value="GDHRDH"/>
</dbReference>